<evidence type="ECO:0000313" key="2">
    <source>
        <dbReference type="EMBL" id="USW52306.1"/>
    </source>
</evidence>
<feature type="compositionally biased region" description="Low complexity" evidence="1">
    <location>
        <begin position="14"/>
        <end position="25"/>
    </location>
</feature>
<keyword evidence="3" id="KW-1185">Reference proteome</keyword>
<protein>
    <submittedName>
        <fullName evidence="2">Uncharacterized protein</fullName>
    </submittedName>
</protein>
<feature type="compositionally biased region" description="Low complexity" evidence="1">
    <location>
        <begin position="152"/>
        <end position="185"/>
    </location>
</feature>
<accession>A0A9Q9EHZ4</accession>
<dbReference type="Proteomes" id="UP001056384">
    <property type="component" value="Chromosome 4"/>
</dbReference>
<feature type="compositionally biased region" description="Polar residues" evidence="1">
    <location>
        <begin position="186"/>
        <end position="198"/>
    </location>
</feature>
<sequence>MQRSMSASSVSGQAARDSATTAAATPPWEQRQVAQVPFMRTNSPPLTGSEREALPSFWASQTPAPQHPQSGEHVRAGRSTTNYGPSPISPANDGRKWLGNQPVQQAPMSAELPPIPQMPYESVRIPNAPKTAPMLPTFVRAPPSPPQSLNLSRSSTTSQKSRTRAVTPPPTTASAPPALPALPGTMSTRDGASSQSRPHGSRQDKTSHGKSSSADMKPLGQRFKTGFRNIFKRDPIDETQFERIGDRHWTDE</sequence>
<dbReference type="AlphaFoldDB" id="A0A9Q9EHZ4"/>
<dbReference type="OrthoDB" id="3634152at2759"/>
<feature type="compositionally biased region" description="Polar residues" evidence="1">
    <location>
        <begin position="58"/>
        <end position="69"/>
    </location>
</feature>
<feature type="region of interest" description="Disordered" evidence="1">
    <location>
        <begin position="1"/>
        <end position="252"/>
    </location>
</feature>
<dbReference type="EMBL" id="CP099421">
    <property type="protein sequence ID" value="USW52306.1"/>
    <property type="molecule type" value="Genomic_DNA"/>
</dbReference>
<evidence type="ECO:0000256" key="1">
    <source>
        <dbReference type="SAM" id="MobiDB-lite"/>
    </source>
</evidence>
<reference evidence="2" key="1">
    <citation type="submission" date="2022-06" db="EMBL/GenBank/DDBJ databases">
        <title>Complete genome sequences of two strains of the flax pathogen Septoria linicola.</title>
        <authorList>
            <person name="Lapalu N."/>
            <person name="Simon A."/>
            <person name="Demenou B."/>
            <person name="Paumier D."/>
            <person name="Guillot M.-P."/>
            <person name="Gout L."/>
            <person name="Valade R."/>
        </authorList>
    </citation>
    <scope>NUCLEOTIDE SEQUENCE</scope>
    <source>
        <strain evidence="2">SE15195</strain>
    </source>
</reference>
<name>A0A9Q9EHZ4_9PEZI</name>
<proteinExistence type="predicted"/>
<feature type="compositionally biased region" description="Polar residues" evidence="1">
    <location>
        <begin position="1"/>
        <end position="12"/>
    </location>
</feature>
<organism evidence="2 3">
    <name type="scientific">Septoria linicola</name>
    <dbReference type="NCBI Taxonomy" id="215465"/>
    <lineage>
        <taxon>Eukaryota</taxon>
        <taxon>Fungi</taxon>
        <taxon>Dikarya</taxon>
        <taxon>Ascomycota</taxon>
        <taxon>Pezizomycotina</taxon>
        <taxon>Dothideomycetes</taxon>
        <taxon>Dothideomycetidae</taxon>
        <taxon>Mycosphaerellales</taxon>
        <taxon>Mycosphaerellaceae</taxon>
        <taxon>Septoria</taxon>
    </lineage>
</organism>
<feature type="compositionally biased region" description="Basic and acidic residues" evidence="1">
    <location>
        <begin position="231"/>
        <end position="252"/>
    </location>
</feature>
<gene>
    <name evidence="2" type="ORF">Slin15195_G056250</name>
</gene>
<evidence type="ECO:0000313" key="3">
    <source>
        <dbReference type="Proteomes" id="UP001056384"/>
    </source>
</evidence>